<evidence type="ECO:0000313" key="2">
    <source>
        <dbReference type="EMBL" id="MCY1078916.1"/>
    </source>
</evidence>
<accession>A0ABT4AB64</accession>
<feature type="transmembrane region" description="Helical" evidence="1">
    <location>
        <begin position="76"/>
        <end position="98"/>
    </location>
</feature>
<dbReference type="EMBL" id="JAPNKA010000001">
    <property type="protein sequence ID" value="MCY1078916.1"/>
    <property type="molecule type" value="Genomic_DNA"/>
</dbReference>
<comment type="caution">
    <text evidence="2">The sequence shown here is derived from an EMBL/GenBank/DDBJ whole genome shotgun (WGS) entry which is preliminary data.</text>
</comment>
<reference evidence="2 3" key="1">
    <citation type="submission" date="2022-11" db="EMBL/GenBank/DDBJ databases">
        <title>Minimal conservation of predation-associated metabolite biosynthetic gene clusters underscores biosynthetic potential of Myxococcota including descriptions for ten novel species: Archangium lansinium sp. nov., Myxococcus landrumus sp. nov., Nannocystis bai.</title>
        <authorList>
            <person name="Ahearne A."/>
            <person name="Stevens C."/>
            <person name="Phillips K."/>
        </authorList>
    </citation>
    <scope>NUCLEOTIDE SEQUENCE [LARGE SCALE GENOMIC DNA]</scope>
    <source>
        <strain evidence="2 3">MIWBW</strain>
    </source>
</reference>
<organism evidence="2 3">
    <name type="scientific">Archangium lansingense</name>
    <dbReference type="NCBI Taxonomy" id="2995310"/>
    <lineage>
        <taxon>Bacteria</taxon>
        <taxon>Pseudomonadati</taxon>
        <taxon>Myxococcota</taxon>
        <taxon>Myxococcia</taxon>
        <taxon>Myxococcales</taxon>
        <taxon>Cystobacterineae</taxon>
        <taxon>Archangiaceae</taxon>
        <taxon>Archangium</taxon>
    </lineage>
</organism>
<dbReference type="SUPFAM" id="SSF49503">
    <property type="entry name" value="Cupredoxins"/>
    <property type="match status" value="2"/>
</dbReference>
<keyword evidence="1" id="KW-0812">Transmembrane</keyword>
<keyword evidence="1" id="KW-0472">Membrane</keyword>
<evidence type="ECO:0000256" key="1">
    <source>
        <dbReference type="SAM" id="Phobius"/>
    </source>
</evidence>
<dbReference type="Gene3D" id="2.60.40.420">
    <property type="entry name" value="Cupredoxins - blue copper proteins"/>
    <property type="match status" value="1"/>
</dbReference>
<protein>
    <submittedName>
        <fullName evidence="2">Cupredoxin</fullName>
    </submittedName>
</protein>
<keyword evidence="1" id="KW-1133">Transmembrane helix</keyword>
<dbReference type="Proteomes" id="UP001207654">
    <property type="component" value="Unassembled WGS sequence"/>
</dbReference>
<name>A0ABT4AB64_9BACT</name>
<proteinExistence type="predicted"/>
<keyword evidence="3" id="KW-1185">Reference proteome</keyword>
<evidence type="ECO:0000313" key="3">
    <source>
        <dbReference type="Proteomes" id="UP001207654"/>
    </source>
</evidence>
<dbReference type="InterPro" id="IPR008972">
    <property type="entry name" value="Cupredoxin"/>
</dbReference>
<feature type="transmembrane region" description="Helical" evidence="1">
    <location>
        <begin position="46"/>
        <end position="64"/>
    </location>
</feature>
<dbReference type="RefSeq" id="WP_267537674.1">
    <property type="nucleotide sequence ID" value="NZ_JAPNKA010000001.1"/>
</dbReference>
<gene>
    <name evidence="2" type="ORF">OV287_31095</name>
</gene>
<sequence>MARKGWVLAVLLTLGLLGWELALLELLSGGFGPGVEVLGPRLAWDAALLLPVWGVALGCAHLLARRKDQSRTTLESAATLSLCFLLLMVPVATGRGLLQRQLAQPSAPKASEGLPVSATAQDVGSEGRFLCAAVAPDISASPEESEGGSLADAAWAGVRDALVLQVPVFPLALLLLRRRSRPVTSNTRAVVSPLALLVMLGASCSWESDGRRPPSGMADLTEAEGACAPGARVRTYAVAAASVDIPLNPHGDHVPQGLMYIVEEALPVLQAREHVPQPLVLRANVGECLVLRFTNRLATGPAALRIEGLRATVSGAGQEGGFVPGTSLPPGQSLTYVLPLPETPEAEGAYLLHDSGDGGEREVRGLFGALLLEPAGSVYRSATTGEPLPNGSGWEALIDVPTGQDFREMALLYHAMGPPEMADVRSARGELLPVQDEMAGPFRPGAFGLNYRSQPYFEREESLEEEDDARPAPPKLVAPPLLLRSYLGERIKLRLVHAGSAEFHIHHLHGWRRGQRAKQAPSSPFEAPQFLSPGNGRTLTNAGAGDFPTAAGDFIVHCHVPNHSAGGEQFTWRVFDAPQPQLAPLPGSSGAAD</sequence>